<dbReference type="AlphaFoldDB" id="A0AAV8XZZ0"/>
<comment type="caution">
    <text evidence="1">The sequence shown here is derived from an EMBL/GenBank/DDBJ whole genome shotgun (WGS) entry which is preliminary data.</text>
</comment>
<evidence type="ECO:0000313" key="2">
    <source>
        <dbReference type="Proteomes" id="UP001162156"/>
    </source>
</evidence>
<evidence type="ECO:0000313" key="1">
    <source>
        <dbReference type="EMBL" id="KAJ8944701.1"/>
    </source>
</evidence>
<accession>A0AAV8XZZ0</accession>
<dbReference type="Proteomes" id="UP001162156">
    <property type="component" value="Unassembled WGS sequence"/>
</dbReference>
<gene>
    <name evidence="1" type="ORF">NQ314_009408</name>
</gene>
<dbReference type="EMBL" id="JANEYF010002574">
    <property type="protein sequence ID" value="KAJ8944701.1"/>
    <property type="molecule type" value="Genomic_DNA"/>
</dbReference>
<reference evidence="1" key="1">
    <citation type="journal article" date="2023" name="Insect Mol. Biol.">
        <title>Genome sequencing provides insights into the evolution of gene families encoding plant cell wall-degrading enzymes in longhorned beetles.</title>
        <authorList>
            <person name="Shin N.R."/>
            <person name="Okamura Y."/>
            <person name="Kirsch R."/>
            <person name="Pauchet Y."/>
        </authorList>
    </citation>
    <scope>NUCLEOTIDE SEQUENCE</scope>
    <source>
        <strain evidence="1">RBIC_L_NR</strain>
    </source>
</reference>
<name>A0AAV8XZZ0_9CUCU</name>
<keyword evidence="2" id="KW-1185">Reference proteome</keyword>
<sequence length="61" mass="7437">MKFIKEAWLTYPYHCCAFKFPRTHNPWEYEKHARFVQQLHEACAVKNTTVSYVLQVINKYK</sequence>
<protein>
    <submittedName>
        <fullName evidence="1">Uncharacterized protein</fullName>
    </submittedName>
</protein>
<proteinExistence type="predicted"/>
<organism evidence="1 2">
    <name type="scientific">Rhamnusium bicolor</name>
    <dbReference type="NCBI Taxonomy" id="1586634"/>
    <lineage>
        <taxon>Eukaryota</taxon>
        <taxon>Metazoa</taxon>
        <taxon>Ecdysozoa</taxon>
        <taxon>Arthropoda</taxon>
        <taxon>Hexapoda</taxon>
        <taxon>Insecta</taxon>
        <taxon>Pterygota</taxon>
        <taxon>Neoptera</taxon>
        <taxon>Endopterygota</taxon>
        <taxon>Coleoptera</taxon>
        <taxon>Polyphaga</taxon>
        <taxon>Cucujiformia</taxon>
        <taxon>Chrysomeloidea</taxon>
        <taxon>Cerambycidae</taxon>
        <taxon>Lepturinae</taxon>
        <taxon>Rhagiini</taxon>
        <taxon>Rhamnusium</taxon>
    </lineage>
</organism>